<feature type="transmembrane region" description="Helical" evidence="1">
    <location>
        <begin position="46"/>
        <end position="67"/>
    </location>
</feature>
<sequence>MTTDIEAAVAVADESSAEARNGATGRRRRPALPRARQTVSVRLSTAILLGVVVVLVLVVAALGWGMLSAGDDAAAARAEVSALRAAADDRRHAEQVATQYAVGAAEMNFAQLGDWSTRLTANTSPELAAKLRQAAASMEQIIVPLQWVSTPTPIAAVVRSEQNGTYIVHCFVSVLTKNTQAANGMQSTATYTVTVDKGSGWQVTDVGGIDSALGGK</sequence>
<protein>
    <recommendedName>
        <fullName evidence="4">Mce-associated membrane protein</fullName>
    </recommendedName>
</protein>
<keyword evidence="1" id="KW-1133">Transmembrane helix</keyword>
<gene>
    <name evidence="2" type="ORF">F5X71_19515</name>
</gene>
<keyword evidence="1" id="KW-0472">Membrane</keyword>
<reference evidence="2 3" key="1">
    <citation type="journal article" date="2019" name="ACS Chem. Biol.">
        <title>Identification and Mobilization of a Cryptic Antibiotic Biosynthesis Gene Locus from a Human-Pathogenic Nocardia Isolate.</title>
        <authorList>
            <person name="Herisse M."/>
            <person name="Ishida K."/>
            <person name="Porter J.L."/>
            <person name="Howden B."/>
            <person name="Hertweck C."/>
            <person name="Stinear T.P."/>
            <person name="Pidot S.J."/>
        </authorList>
    </citation>
    <scope>NUCLEOTIDE SEQUENCE [LARGE SCALE GENOMIC DNA]</scope>
    <source>
        <strain evidence="2 3">AUSMDU00024985</strain>
    </source>
</reference>
<organism evidence="2 3">
    <name type="scientific">Nocardia brasiliensis</name>
    <dbReference type="NCBI Taxonomy" id="37326"/>
    <lineage>
        <taxon>Bacteria</taxon>
        <taxon>Bacillati</taxon>
        <taxon>Actinomycetota</taxon>
        <taxon>Actinomycetes</taxon>
        <taxon>Mycobacteriales</taxon>
        <taxon>Nocardiaceae</taxon>
        <taxon>Nocardia</taxon>
    </lineage>
</organism>
<dbReference type="Proteomes" id="UP000501705">
    <property type="component" value="Chromosome"/>
</dbReference>
<keyword evidence="1" id="KW-0812">Transmembrane</keyword>
<accession>A0A6G9XTJ9</accession>
<evidence type="ECO:0000313" key="3">
    <source>
        <dbReference type="Proteomes" id="UP000501705"/>
    </source>
</evidence>
<proteinExistence type="predicted"/>
<dbReference type="EMBL" id="CP046171">
    <property type="protein sequence ID" value="QIS04227.1"/>
    <property type="molecule type" value="Genomic_DNA"/>
</dbReference>
<dbReference type="RefSeq" id="WP_167463346.1">
    <property type="nucleotide sequence ID" value="NZ_CP046171.1"/>
</dbReference>
<evidence type="ECO:0000256" key="1">
    <source>
        <dbReference type="SAM" id="Phobius"/>
    </source>
</evidence>
<name>A0A6G9XTJ9_NOCBR</name>
<evidence type="ECO:0000313" key="2">
    <source>
        <dbReference type="EMBL" id="QIS04227.1"/>
    </source>
</evidence>
<dbReference type="AlphaFoldDB" id="A0A6G9XTJ9"/>
<evidence type="ECO:0008006" key="4">
    <source>
        <dbReference type="Google" id="ProtNLM"/>
    </source>
</evidence>